<name>A0ABU2ZUA5_9ALTE</name>
<evidence type="ECO:0000256" key="1">
    <source>
        <dbReference type="SAM" id="Phobius"/>
    </source>
</evidence>
<dbReference type="RefSeq" id="WP_311369418.1">
    <property type="nucleotide sequence ID" value="NZ_JAVRHX010000004.1"/>
</dbReference>
<accession>A0ABU2ZUA5</accession>
<sequence length="427" mass="48990">MSAKLAAKVAENYHQGDKALLCVIIITKLTIHLTMKNTLSLIIVVTFIALLSYLFFFNKSATDRAFQNSVNDNARTSDNFKVSKKGANAAIKSDTKNPPSPSNDFNINDSAQFFNYGECFYHDPELESRLDEKRENYLDTLGKSSVKDDKIAYVLFKNMIYDLPSELQKENRLKIDALSELNLFEEPLIALEIMHTCTIYLESEHCNNQLFEEITSQHRDDSEIWLRALGYYLKTGQDELVFNAIEQLKQSKYSSSYSHLFINAYTQTMENAGIENYNSHVFRALLYYNFAKLPMYNEATAWCRDNLDKDKYAQGCLDMGTALEKLSHDRLSKHIGISFQGLVYSAEGNTDSVKILKQRAQELQPEYLSDDWKKEIEVSKTVYQYENLLRSYIANTAILGERGAFKPLEDEVMAFRESDQYVDCGGF</sequence>
<gene>
    <name evidence="2" type="ORF">RM552_13670</name>
</gene>
<evidence type="ECO:0000313" key="3">
    <source>
        <dbReference type="Proteomes" id="UP001253545"/>
    </source>
</evidence>
<keyword evidence="1" id="KW-1133">Transmembrane helix</keyword>
<keyword evidence="1" id="KW-0472">Membrane</keyword>
<organism evidence="2 3">
    <name type="scientific">Glaciecola petra</name>
    <dbReference type="NCBI Taxonomy" id="3075602"/>
    <lineage>
        <taxon>Bacteria</taxon>
        <taxon>Pseudomonadati</taxon>
        <taxon>Pseudomonadota</taxon>
        <taxon>Gammaproteobacteria</taxon>
        <taxon>Alteromonadales</taxon>
        <taxon>Alteromonadaceae</taxon>
        <taxon>Glaciecola</taxon>
    </lineage>
</organism>
<evidence type="ECO:0000313" key="2">
    <source>
        <dbReference type="EMBL" id="MDT0595899.1"/>
    </source>
</evidence>
<keyword evidence="1" id="KW-0812">Transmembrane</keyword>
<protein>
    <submittedName>
        <fullName evidence="2">Uncharacterized protein</fullName>
    </submittedName>
</protein>
<reference evidence="2 3" key="1">
    <citation type="submission" date="2023-09" db="EMBL/GenBank/DDBJ databases">
        <authorList>
            <person name="Rey-Velasco X."/>
        </authorList>
    </citation>
    <scope>NUCLEOTIDE SEQUENCE [LARGE SCALE GENOMIC DNA]</scope>
    <source>
        <strain evidence="2 3">P117</strain>
    </source>
</reference>
<dbReference type="EMBL" id="JAVRHX010000004">
    <property type="protein sequence ID" value="MDT0595899.1"/>
    <property type="molecule type" value="Genomic_DNA"/>
</dbReference>
<proteinExistence type="predicted"/>
<keyword evidence="3" id="KW-1185">Reference proteome</keyword>
<comment type="caution">
    <text evidence="2">The sequence shown here is derived from an EMBL/GenBank/DDBJ whole genome shotgun (WGS) entry which is preliminary data.</text>
</comment>
<feature type="transmembrane region" description="Helical" evidence="1">
    <location>
        <begin position="38"/>
        <end position="57"/>
    </location>
</feature>
<dbReference type="Proteomes" id="UP001253545">
    <property type="component" value="Unassembled WGS sequence"/>
</dbReference>